<dbReference type="GO" id="GO:0016102">
    <property type="term" value="P:diterpenoid biosynthetic process"/>
    <property type="evidence" value="ECO:0007669"/>
    <property type="project" value="TreeGrafter"/>
</dbReference>
<dbReference type="Pfam" id="PF13243">
    <property type="entry name" value="SQHop_cyclase_C"/>
    <property type="match status" value="1"/>
</dbReference>
<evidence type="ECO:0000313" key="2">
    <source>
        <dbReference type="EMBL" id="GGM46482.1"/>
    </source>
</evidence>
<sequence length="535" mass="57548">MLPGRQVDQRRGSGEALLSEIVADPLGGVSPSVYETARLVRLAPWLAGHRERLRFLLDRQHPDGTWGGPGCYSLVPTLSATEALLALLVGATPVRAPAMARPAMASAIRRALGALSDWLVPGNHTPVPDTIAAELVIPALVADVNGHLEHLAAHRVAELSGWCVPGRLSMPPGVDEGVLHQLRDMIRHGRTPPAKLLHSLEALGPITRGAAVVPHEHGVVGCSPAATAAWLGRPPAGRHQDSVEYLRAVQERHGGPVPGVAPVPFFELSWVLAALTADLVPMVPPALLDRLYAAVGPDGVPAGPGLPPDADDTATVLCVLAQWGRPVPPDCLWSYRGNAHFSCFHAERTPSISTNAHVLQALGMAVNRGLLQGRHAENAIDELVSWLGKSQQDEGNWWDKWHASPYYATACCALALARHGGERAARMVEQAVDWVLGTQRDDGSWGRWVGTPEESAYAIQTLLRAPASAPEKRLNHAVARGYTFLEATRAEHDHLPLWHDKDLYAPLRVVQAEVMAAIHLTRTSARLTPAPRRPS</sequence>
<dbReference type="PANTHER" id="PTHR31739">
    <property type="entry name" value="ENT-COPALYL DIPHOSPHATE SYNTHASE, CHLOROPLASTIC"/>
    <property type="match status" value="1"/>
</dbReference>
<reference evidence="2" key="1">
    <citation type="journal article" date="2014" name="Int. J. Syst. Evol. Microbiol.">
        <title>Complete genome sequence of Corynebacterium casei LMG S-19264T (=DSM 44701T), isolated from a smear-ripened cheese.</title>
        <authorList>
            <consortium name="US DOE Joint Genome Institute (JGI-PGF)"/>
            <person name="Walter F."/>
            <person name="Albersmeier A."/>
            <person name="Kalinowski J."/>
            <person name="Ruckert C."/>
        </authorList>
    </citation>
    <scope>NUCLEOTIDE SEQUENCE</scope>
    <source>
        <strain evidence="2">CGMCC 4.5737</strain>
    </source>
</reference>
<dbReference type="InterPro" id="IPR050148">
    <property type="entry name" value="Terpene_synthase-like"/>
</dbReference>
<proteinExistence type="predicted"/>
<name>A0A8J3CCA3_9PSEU</name>
<dbReference type="Gene3D" id="1.50.10.20">
    <property type="match status" value="1"/>
</dbReference>
<reference evidence="2" key="2">
    <citation type="submission" date="2020-09" db="EMBL/GenBank/DDBJ databases">
        <authorList>
            <person name="Sun Q."/>
            <person name="Zhou Y."/>
        </authorList>
    </citation>
    <scope>NUCLEOTIDE SEQUENCE</scope>
    <source>
        <strain evidence="2">CGMCC 4.5737</strain>
    </source>
</reference>
<evidence type="ECO:0000259" key="1">
    <source>
        <dbReference type="Pfam" id="PF13243"/>
    </source>
</evidence>
<dbReference type="Gene3D" id="1.50.10.160">
    <property type="match status" value="1"/>
</dbReference>
<dbReference type="PANTHER" id="PTHR31739:SF25">
    <property type="entry name" value="(E,E)-GERANYLLINALOOL SYNTHASE"/>
    <property type="match status" value="1"/>
</dbReference>
<dbReference type="UniPathway" id="UPA00337"/>
<dbReference type="GO" id="GO:0000287">
    <property type="term" value="F:magnesium ion binding"/>
    <property type="evidence" value="ECO:0007669"/>
    <property type="project" value="TreeGrafter"/>
</dbReference>
<gene>
    <name evidence="2" type="ORF">GCM10012275_16900</name>
</gene>
<accession>A0A8J3CCA3</accession>
<feature type="domain" description="Squalene cyclase C-terminal" evidence="1">
    <location>
        <begin position="354"/>
        <end position="456"/>
    </location>
</feature>
<organism evidence="2 3">
    <name type="scientific">Longimycelium tulufanense</name>
    <dbReference type="NCBI Taxonomy" id="907463"/>
    <lineage>
        <taxon>Bacteria</taxon>
        <taxon>Bacillati</taxon>
        <taxon>Actinomycetota</taxon>
        <taxon>Actinomycetes</taxon>
        <taxon>Pseudonocardiales</taxon>
        <taxon>Pseudonocardiaceae</taxon>
        <taxon>Longimycelium</taxon>
    </lineage>
</organism>
<dbReference type="SUPFAM" id="SSF48239">
    <property type="entry name" value="Terpenoid cyclases/Protein prenyltransferases"/>
    <property type="match status" value="1"/>
</dbReference>
<dbReference type="EMBL" id="BMMK01000005">
    <property type="protein sequence ID" value="GGM46482.1"/>
    <property type="molecule type" value="Genomic_DNA"/>
</dbReference>
<evidence type="ECO:0000313" key="3">
    <source>
        <dbReference type="Proteomes" id="UP000637578"/>
    </source>
</evidence>
<dbReference type="Proteomes" id="UP000637578">
    <property type="component" value="Unassembled WGS sequence"/>
</dbReference>
<protein>
    <recommendedName>
        <fullName evidence="1">Squalene cyclase C-terminal domain-containing protein</fullName>
    </recommendedName>
</protein>
<dbReference type="InterPro" id="IPR008930">
    <property type="entry name" value="Terpenoid_cyclase/PrenylTrfase"/>
</dbReference>
<comment type="caution">
    <text evidence="2">The sequence shown here is derived from an EMBL/GenBank/DDBJ whole genome shotgun (WGS) entry which is preliminary data.</text>
</comment>
<dbReference type="InterPro" id="IPR032696">
    <property type="entry name" value="SQ_cyclase_C"/>
</dbReference>
<dbReference type="AlphaFoldDB" id="A0A8J3CCA3"/>
<keyword evidence="3" id="KW-1185">Reference proteome</keyword>
<dbReference type="GO" id="GO:0010333">
    <property type="term" value="F:terpene synthase activity"/>
    <property type="evidence" value="ECO:0007669"/>
    <property type="project" value="InterPro"/>
</dbReference>